<dbReference type="InterPro" id="IPR032675">
    <property type="entry name" value="LRR_dom_sf"/>
</dbReference>
<dbReference type="PATRIC" id="fig|161398.10.peg.3677"/>
<organism evidence="1 2">
    <name type="scientific">Pseudoalteromonas phenolica</name>
    <dbReference type="NCBI Taxonomy" id="161398"/>
    <lineage>
        <taxon>Bacteria</taxon>
        <taxon>Pseudomonadati</taxon>
        <taxon>Pseudomonadota</taxon>
        <taxon>Gammaproteobacteria</taxon>
        <taxon>Alteromonadales</taxon>
        <taxon>Pseudoalteromonadaceae</taxon>
        <taxon>Pseudoalteromonas</taxon>
    </lineage>
</organism>
<sequence length="287" mass="33416">MEYIIVEDDYLSEPRLNLISPLTMDVIDFINAKNYKSILLNQRLGWKSQELGLLTKVKNLKCLYLMDDEIKDLAMIEDLQDLEYLHLECLGVKQGFNFEKLTNLKVVKIDWRPCFESLHQVGWLLQLRIDKYKNKDLSKFKTSPNLNRFELVQATIESTNGIKQFVRLKNLMLYRCSKLKDISELALTALSELRLETCKKVENLEAVFCIKSIESLILEKCNSLNSIKGISNLPLRKVRISDTVIVDGNLSEILSLKNCNIFFDNKKHYSHKYVWINDYSEKAIIPV</sequence>
<keyword evidence="2" id="KW-1185">Reference proteome</keyword>
<evidence type="ECO:0000313" key="2">
    <source>
        <dbReference type="Proteomes" id="UP000061457"/>
    </source>
</evidence>
<proteinExistence type="predicted"/>
<name>A0A0S2K6U9_9GAMM</name>
<dbReference type="KEGG" id="pphe:PP2015_3602"/>
<reference evidence="2" key="1">
    <citation type="submission" date="2015-11" db="EMBL/GenBank/DDBJ databases">
        <authorList>
            <person name="Kim K.M."/>
        </authorList>
    </citation>
    <scope>NUCLEOTIDE SEQUENCE [LARGE SCALE GENOMIC DNA]</scope>
    <source>
        <strain evidence="2">KCTC 12086</strain>
    </source>
</reference>
<dbReference type="RefSeq" id="WP_058031963.1">
    <property type="nucleotide sequence ID" value="NZ_CP013188.1"/>
</dbReference>
<dbReference type="OrthoDB" id="9805006at2"/>
<dbReference type="EMBL" id="CP013188">
    <property type="protein sequence ID" value="ALO44076.1"/>
    <property type="molecule type" value="Genomic_DNA"/>
</dbReference>
<dbReference type="SUPFAM" id="SSF52058">
    <property type="entry name" value="L domain-like"/>
    <property type="match status" value="1"/>
</dbReference>
<dbReference type="STRING" id="161398.PP2015_3602"/>
<dbReference type="Proteomes" id="UP000061457">
    <property type="component" value="Chromosome II"/>
</dbReference>
<dbReference type="AlphaFoldDB" id="A0A0S2K6U9"/>
<evidence type="ECO:0000313" key="1">
    <source>
        <dbReference type="EMBL" id="ALO44076.1"/>
    </source>
</evidence>
<protein>
    <submittedName>
        <fullName evidence="1">Uncharacterized protein</fullName>
    </submittedName>
</protein>
<dbReference type="Gene3D" id="3.80.10.10">
    <property type="entry name" value="Ribonuclease Inhibitor"/>
    <property type="match status" value="1"/>
</dbReference>
<accession>A0A0S2K6U9</accession>
<gene>
    <name evidence="1" type="ORF">PP2015_3602</name>
</gene>